<dbReference type="GO" id="GO:0005689">
    <property type="term" value="C:U12-type spliceosomal complex"/>
    <property type="evidence" value="ECO:0007669"/>
    <property type="project" value="TreeGrafter"/>
</dbReference>
<keyword evidence="3 9" id="KW-0507">mRNA processing</keyword>
<dbReference type="GO" id="GO:0034719">
    <property type="term" value="C:SMN-Sm protein complex"/>
    <property type="evidence" value="ECO:0007669"/>
    <property type="project" value="TreeGrafter"/>
</dbReference>
<evidence type="ECO:0000256" key="5">
    <source>
        <dbReference type="ARBA" id="ARBA00022884"/>
    </source>
</evidence>
<proteinExistence type="inferred from homology"/>
<feature type="domain" description="Sm" evidence="11">
    <location>
        <begin position="15"/>
        <end position="86"/>
    </location>
</feature>
<dbReference type="GO" id="GO:0000387">
    <property type="term" value="P:spliceosomal snRNP assembly"/>
    <property type="evidence" value="ECO:0007669"/>
    <property type="project" value="UniProtKB-UniRule"/>
</dbReference>
<dbReference type="PROSITE" id="PS52002">
    <property type="entry name" value="SM"/>
    <property type="match status" value="1"/>
</dbReference>
<dbReference type="GO" id="GO:0043186">
    <property type="term" value="C:P granule"/>
    <property type="evidence" value="ECO:0007669"/>
    <property type="project" value="TreeGrafter"/>
</dbReference>
<dbReference type="InterPro" id="IPR044641">
    <property type="entry name" value="Lsm7/SmG-like"/>
</dbReference>
<reference evidence="12 13" key="1">
    <citation type="submission" date="2013-02" db="EMBL/GenBank/DDBJ databases">
        <title>The Genome Sequence of Plasmodium inui San Antonio 1.</title>
        <authorList>
            <consortium name="The Broad Institute Genome Sequencing Platform"/>
            <consortium name="The Broad Institute Genome Sequencing Center for Infectious Disease"/>
            <person name="Neafsey D."/>
            <person name="Cheeseman I."/>
            <person name="Volkman S."/>
            <person name="Adams J."/>
            <person name="Walker B."/>
            <person name="Young S.K."/>
            <person name="Zeng Q."/>
            <person name="Gargeya S."/>
            <person name="Fitzgerald M."/>
            <person name="Haas B."/>
            <person name="Abouelleil A."/>
            <person name="Alvarado L."/>
            <person name="Arachchi H.M."/>
            <person name="Berlin A.M."/>
            <person name="Chapman S.B."/>
            <person name="Dewar J."/>
            <person name="Goldberg J."/>
            <person name="Griggs A."/>
            <person name="Gujja S."/>
            <person name="Hansen M."/>
            <person name="Howarth C."/>
            <person name="Imamovic A."/>
            <person name="Larimer J."/>
            <person name="McCowan C."/>
            <person name="Murphy C."/>
            <person name="Neiman D."/>
            <person name="Pearson M."/>
            <person name="Priest M."/>
            <person name="Roberts A."/>
            <person name="Saif S."/>
            <person name="Shea T."/>
            <person name="Sisk P."/>
            <person name="Sykes S."/>
            <person name="Wortman J."/>
            <person name="Nusbaum C."/>
            <person name="Birren B."/>
        </authorList>
    </citation>
    <scope>NUCLEOTIDE SEQUENCE [LARGE SCALE GENOMIC DNA]</scope>
    <source>
        <strain evidence="12 13">San Antonio 1</strain>
    </source>
</reference>
<comment type="subcellular location">
    <subcellularLocation>
        <location evidence="1 9">Nucleus</location>
    </subcellularLocation>
</comment>
<dbReference type="GO" id="GO:0071011">
    <property type="term" value="C:precatalytic spliceosome"/>
    <property type="evidence" value="ECO:0007669"/>
    <property type="project" value="TreeGrafter"/>
</dbReference>
<dbReference type="GO" id="GO:0005682">
    <property type="term" value="C:U5 snRNP"/>
    <property type="evidence" value="ECO:0007669"/>
    <property type="project" value="TreeGrafter"/>
</dbReference>
<dbReference type="SMART" id="SM00651">
    <property type="entry name" value="Sm"/>
    <property type="match status" value="1"/>
</dbReference>
<comment type="function">
    <text evidence="9">Plays a role in pre-mRNA splicing.</text>
</comment>
<evidence type="ECO:0000256" key="10">
    <source>
        <dbReference type="SAM" id="MobiDB-lite"/>
    </source>
</evidence>
<dbReference type="OrthoDB" id="274944at2759"/>
<dbReference type="EMBL" id="KI965468">
    <property type="protein sequence ID" value="EUD67048.1"/>
    <property type="molecule type" value="Genomic_DNA"/>
</dbReference>
<gene>
    <name evidence="12" type="ORF">C922_02632</name>
</gene>
<evidence type="ECO:0000256" key="8">
    <source>
        <dbReference type="ARBA" id="ARBA00023274"/>
    </source>
</evidence>
<dbReference type="InterPro" id="IPR001163">
    <property type="entry name" value="Sm_dom_euk/arc"/>
</dbReference>
<dbReference type="CDD" id="cd01719">
    <property type="entry name" value="Sm_G"/>
    <property type="match status" value="1"/>
</dbReference>
<keyword evidence="8 9" id="KW-0687">Ribonucleoprotein</keyword>
<evidence type="ECO:0000256" key="3">
    <source>
        <dbReference type="ARBA" id="ARBA00022664"/>
    </source>
</evidence>
<dbReference type="GeneID" id="20037906"/>
<name>W7A745_9APIC</name>
<evidence type="ECO:0000256" key="4">
    <source>
        <dbReference type="ARBA" id="ARBA00022728"/>
    </source>
</evidence>
<dbReference type="GO" id="GO:0005687">
    <property type="term" value="C:U4 snRNP"/>
    <property type="evidence" value="ECO:0007669"/>
    <property type="project" value="TreeGrafter"/>
</dbReference>
<dbReference type="SUPFAM" id="SSF50182">
    <property type="entry name" value="Sm-like ribonucleoproteins"/>
    <property type="match status" value="1"/>
</dbReference>
<dbReference type="PANTHER" id="PTHR10553">
    <property type="entry name" value="SMALL NUCLEAR RIBONUCLEOPROTEIN"/>
    <property type="match status" value="1"/>
</dbReference>
<protein>
    <recommendedName>
        <fullName evidence="9">Small nuclear ribonucleoprotein G</fullName>
        <shortName evidence="9">snRNP-G</shortName>
    </recommendedName>
</protein>
<dbReference type="GO" id="GO:0005685">
    <property type="term" value="C:U1 snRNP"/>
    <property type="evidence" value="ECO:0007669"/>
    <property type="project" value="TreeGrafter"/>
</dbReference>
<dbReference type="GO" id="GO:0003723">
    <property type="term" value="F:RNA binding"/>
    <property type="evidence" value="ECO:0007669"/>
    <property type="project" value="UniProtKB-UniRule"/>
</dbReference>
<dbReference type="AlphaFoldDB" id="W7A745"/>
<evidence type="ECO:0000256" key="6">
    <source>
        <dbReference type="ARBA" id="ARBA00023187"/>
    </source>
</evidence>
<evidence type="ECO:0000256" key="1">
    <source>
        <dbReference type="ARBA" id="ARBA00004123"/>
    </source>
</evidence>
<evidence type="ECO:0000313" key="13">
    <source>
        <dbReference type="Proteomes" id="UP000030640"/>
    </source>
</evidence>
<dbReference type="GO" id="GO:0097526">
    <property type="term" value="C:spliceosomal tri-snRNP complex"/>
    <property type="evidence" value="ECO:0007669"/>
    <property type="project" value="TreeGrafter"/>
</dbReference>
<evidence type="ECO:0000313" key="12">
    <source>
        <dbReference type="EMBL" id="EUD67048.1"/>
    </source>
</evidence>
<dbReference type="InterPro" id="IPR034098">
    <property type="entry name" value="Sm_G"/>
</dbReference>
<dbReference type="Proteomes" id="UP000030640">
    <property type="component" value="Unassembled WGS sequence"/>
</dbReference>
<keyword evidence="4 9" id="KW-0747">Spliceosome</keyword>
<comment type="similarity">
    <text evidence="2 9">Belongs to the snRNP Sm proteins family.</text>
</comment>
<dbReference type="InterPro" id="IPR047575">
    <property type="entry name" value="Sm"/>
</dbReference>
<keyword evidence="13" id="KW-1185">Reference proteome</keyword>
<keyword evidence="7 9" id="KW-0539">Nucleus</keyword>
<dbReference type="GO" id="GO:0071013">
    <property type="term" value="C:catalytic step 2 spliceosome"/>
    <property type="evidence" value="ECO:0007669"/>
    <property type="project" value="TreeGrafter"/>
</dbReference>
<dbReference type="Pfam" id="PF01423">
    <property type="entry name" value="LSM"/>
    <property type="match status" value="1"/>
</dbReference>
<evidence type="ECO:0000256" key="7">
    <source>
        <dbReference type="ARBA" id="ARBA00023242"/>
    </source>
</evidence>
<dbReference type="PANTHER" id="PTHR10553:SF2">
    <property type="entry name" value="SMALL NUCLEAR RIBONUCLEOPROTEIN G"/>
    <property type="match status" value="1"/>
</dbReference>
<keyword evidence="5 9" id="KW-0694">RNA-binding</keyword>
<feature type="compositionally biased region" description="Polar residues" evidence="10">
    <location>
        <begin position="1"/>
        <end position="20"/>
    </location>
</feature>
<organism evidence="12 13">
    <name type="scientific">Plasmodium inui San Antonio 1</name>
    <dbReference type="NCBI Taxonomy" id="1237626"/>
    <lineage>
        <taxon>Eukaryota</taxon>
        <taxon>Sar</taxon>
        <taxon>Alveolata</taxon>
        <taxon>Apicomplexa</taxon>
        <taxon>Aconoidasida</taxon>
        <taxon>Haemosporida</taxon>
        <taxon>Plasmodiidae</taxon>
        <taxon>Plasmodium</taxon>
        <taxon>Plasmodium (Plasmodium)</taxon>
    </lineage>
</organism>
<keyword evidence="6 9" id="KW-0508">mRNA splicing</keyword>
<evidence type="ECO:0000259" key="11">
    <source>
        <dbReference type="PROSITE" id="PS52002"/>
    </source>
</evidence>
<dbReference type="GO" id="GO:0071004">
    <property type="term" value="C:U2-type prespliceosome"/>
    <property type="evidence" value="ECO:0007669"/>
    <property type="project" value="TreeGrafter"/>
</dbReference>
<dbReference type="GO" id="GO:0005686">
    <property type="term" value="C:U2 snRNP"/>
    <property type="evidence" value="ECO:0007669"/>
    <property type="project" value="TreeGrafter"/>
</dbReference>
<accession>W7A745</accession>
<dbReference type="RefSeq" id="XP_008816453.1">
    <property type="nucleotide sequence ID" value="XM_008818231.1"/>
</dbReference>
<evidence type="ECO:0000256" key="2">
    <source>
        <dbReference type="ARBA" id="ARBA00006850"/>
    </source>
</evidence>
<dbReference type="VEuPathDB" id="PlasmoDB:C922_02632"/>
<evidence type="ECO:0000256" key="9">
    <source>
        <dbReference type="RuleBase" id="RU365052"/>
    </source>
</evidence>
<sequence length="89" mass="10205">MQKTKTNWPSGCESGQQTTKRPPKHTHQSVFLNGNRQIVGVLRGYDTFMNLVLDNTVEIKKEEQIDIGIVVIRGNSISYWECLDRVDIK</sequence>
<dbReference type="Gene3D" id="2.30.30.100">
    <property type="match status" value="1"/>
</dbReference>
<feature type="region of interest" description="Disordered" evidence="10">
    <location>
        <begin position="1"/>
        <end position="29"/>
    </location>
</feature>
<dbReference type="InterPro" id="IPR010920">
    <property type="entry name" value="LSM_dom_sf"/>
</dbReference>